<feature type="region of interest" description="Disordered" evidence="1">
    <location>
        <begin position="204"/>
        <end position="225"/>
    </location>
</feature>
<keyword evidence="2" id="KW-1133">Transmembrane helix</keyword>
<feature type="chain" id="PRO_5004477999" evidence="3">
    <location>
        <begin position="24"/>
        <end position="528"/>
    </location>
</feature>
<dbReference type="STRING" id="1305764.R9P5I0"/>
<keyword evidence="2" id="KW-0812">Transmembrane</keyword>
<keyword evidence="5" id="KW-1185">Reference proteome</keyword>
<gene>
    <name evidence="4" type="ORF">PHSY_004204</name>
</gene>
<reference evidence="5" key="1">
    <citation type="journal article" date="2013" name="Genome Announc.">
        <title>Draft genome sequence of the basidiomycetous yeast-like fungus Pseudozyma hubeiensis SY62, which produces an abundant amount of the biosurfactant mannosylerythritol lipids.</title>
        <authorList>
            <person name="Konishi M."/>
            <person name="Hatada Y."/>
            <person name="Horiuchi J."/>
        </authorList>
    </citation>
    <scope>NUCLEOTIDE SEQUENCE [LARGE SCALE GENOMIC DNA]</scope>
    <source>
        <strain evidence="5">SY62</strain>
    </source>
</reference>
<dbReference type="RefSeq" id="XP_012190208.1">
    <property type="nucleotide sequence ID" value="XM_012334818.1"/>
</dbReference>
<evidence type="ECO:0000256" key="1">
    <source>
        <dbReference type="SAM" id="MobiDB-lite"/>
    </source>
</evidence>
<keyword evidence="2" id="KW-0472">Membrane</keyword>
<dbReference type="AlphaFoldDB" id="R9P5I0"/>
<protein>
    <submittedName>
        <fullName evidence="4">Uncharacterized protein</fullName>
    </submittedName>
</protein>
<dbReference type="eggNOG" id="ENOG502R28G">
    <property type="taxonomic scope" value="Eukaryota"/>
</dbReference>
<dbReference type="GeneID" id="24109487"/>
<evidence type="ECO:0000313" key="4">
    <source>
        <dbReference type="EMBL" id="GAC96621.1"/>
    </source>
</evidence>
<proteinExistence type="predicted"/>
<organism evidence="4 5">
    <name type="scientific">Pseudozyma hubeiensis (strain SY62)</name>
    <name type="common">Yeast</name>
    <dbReference type="NCBI Taxonomy" id="1305764"/>
    <lineage>
        <taxon>Eukaryota</taxon>
        <taxon>Fungi</taxon>
        <taxon>Dikarya</taxon>
        <taxon>Basidiomycota</taxon>
        <taxon>Ustilaginomycotina</taxon>
        <taxon>Ustilaginomycetes</taxon>
        <taxon>Ustilaginales</taxon>
        <taxon>Ustilaginaceae</taxon>
        <taxon>Pseudozyma</taxon>
    </lineage>
</organism>
<evidence type="ECO:0000256" key="2">
    <source>
        <dbReference type="SAM" id="Phobius"/>
    </source>
</evidence>
<evidence type="ECO:0000256" key="3">
    <source>
        <dbReference type="SAM" id="SignalP"/>
    </source>
</evidence>
<accession>R9P5I0</accession>
<feature type="transmembrane region" description="Helical" evidence="2">
    <location>
        <begin position="229"/>
        <end position="253"/>
    </location>
</feature>
<dbReference type="HOGENOM" id="CLU_532231_0_0_1"/>
<feature type="region of interest" description="Disordered" evidence="1">
    <location>
        <begin position="369"/>
        <end position="401"/>
    </location>
</feature>
<dbReference type="EMBL" id="DF238805">
    <property type="protein sequence ID" value="GAC96621.1"/>
    <property type="molecule type" value="Genomic_DNA"/>
</dbReference>
<name>R9P5I0_PSEHS</name>
<sequence length="528" mass="55440">MASLRLSTLVALLIAAVSLPVTALDFSIQSVNCTELDWSVTLSQTEWSVSSYVELFFVSQQGGQNYSLLYSALGNGDFPSPGTYDKVTDFGSTRPSGEYRIGVGLADMNGNILTTATSSSGGSVQVTAIEPSTYTFGGCPGNAFGNTVVAPSSTSTSASAAAAASSSATRTMSLTSSAPTSTMLSSVSSMAQASSTSTAAPLSSAAAPLSSPASASTSTLPPTRTTNKAAIAGGVVGGILLLLIILALARWCSSRRRTKRLSRASQRASTLRPLSLSEKIATYSNGARSPEIPRQTTQGAYASRDTLEFAALGRLSESSRRRSEAYTPYTASHIDELSIHNMITSFPSAEPEQEIQVVKVPFSLQAVQQNPSTYDTSSSASQYQPPDRNGRQARTNLNEDIPAYPINAASLSYSRSRSDPLVIDLPSINTSPLTSPTNSAFQSLSRRISPVTPTFKIPRVSVPTYAADRDIESAAAGDAGMGEEMSRQPSWNSSVRRLSAGGATLASADEDPFVDAAENQEVHGRRLV</sequence>
<keyword evidence="3" id="KW-0732">Signal</keyword>
<feature type="compositionally biased region" description="Polar residues" evidence="1">
    <location>
        <begin position="487"/>
        <end position="496"/>
    </location>
</feature>
<feature type="signal peptide" evidence="3">
    <location>
        <begin position="1"/>
        <end position="23"/>
    </location>
</feature>
<feature type="region of interest" description="Disordered" evidence="1">
    <location>
        <begin position="476"/>
        <end position="528"/>
    </location>
</feature>
<dbReference type="Proteomes" id="UP000014071">
    <property type="component" value="Unassembled WGS sequence"/>
</dbReference>
<feature type="compositionally biased region" description="Polar residues" evidence="1">
    <location>
        <begin position="369"/>
        <end position="384"/>
    </location>
</feature>
<evidence type="ECO:0000313" key="5">
    <source>
        <dbReference type="Proteomes" id="UP000014071"/>
    </source>
</evidence>
<dbReference type="OrthoDB" id="2555614at2759"/>